<gene>
    <name evidence="1" type="primary">holB</name>
    <name evidence="1" type="ORF">HMPREF9098_1146</name>
</gene>
<comment type="caution">
    <text evidence="1">The sequence shown here is derived from an EMBL/GenBank/DDBJ whole genome shotgun (WGS) entry which is preliminary data.</text>
</comment>
<keyword evidence="1" id="KW-0808">Transferase</keyword>
<dbReference type="Proteomes" id="UP000004088">
    <property type="component" value="Unassembled WGS sequence"/>
</dbReference>
<dbReference type="PANTHER" id="PTHR11669">
    <property type="entry name" value="REPLICATION FACTOR C / DNA POLYMERASE III GAMMA-TAU SUBUNIT"/>
    <property type="match status" value="1"/>
</dbReference>
<dbReference type="EMBL" id="AEWV01000018">
    <property type="protein sequence ID" value="EGC17431.1"/>
    <property type="molecule type" value="Genomic_DNA"/>
</dbReference>
<dbReference type="InterPro" id="IPR004622">
    <property type="entry name" value="DNA_pol_HolB"/>
</dbReference>
<dbReference type="GO" id="GO:0008408">
    <property type="term" value="F:3'-5' exonuclease activity"/>
    <property type="evidence" value="ECO:0007669"/>
    <property type="project" value="InterPro"/>
</dbReference>
<dbReference type="STRING" id="888741.HMPREF9098_1146"/>
<accession>F0EZ62</accession>
<dbReference type="InterPro" id="IPR050238">
    <property type="entry name" value="DNA_Rep/Repair_Clamp_Loader"/>
</dbReference>
<evidence type="ECO:0000313" key="1">
    <source>
        <dbReference type="EMBL" id="EGC17431.1"/>
    </source>
</evidence>
<dbReference type="RefSeq" id="WP_003782614.1">
    <property type="nucleotide sequence ID" value="NZ_GL870929.1"/>
</dbReference>
<keyword evidence="1" id="KW-0548">Nucleotidyltransferase</keyword>
<proteinExistence type="predicted"/>
<dbReference type="GO" id="GO:0003887">
    <property type="term" value="F:DNA-directed DNA polymerase activity"/>
    <property type="evidence" value="ECO:0007669"/>
    <property type="project" value="UniProtKB-EC"/>
</dbReference>
<dbReference type="GO" id="GO:0009360">
    <property type="term" value="C:DNA polymerase III complex"/>
    <property type="evidence" value="ECO:0007669"/>
    <property type="project" value="TreeGrafter"/>
</dbReference>
<dbReference type="EC" id="2.7.7.7" evidence="1"/>
<sequence>MIYPWHQPIWQQLVSHWQRLPHACLLIGREHTGKTAFARHLAQALLCEHPSSLHEPCGQCPSCHLFAQDAHPDFYLLTPEQPETGETTARKLQQIKIDVIRAILEPLQQTSVRGGRRVVCISPAESMNVQAANALLKMLEEPPEAVVFILVSHNADRVLPTIRSRCRALLLPPPDAATALQFWRQAHPESADQAAPLLAFHSHAPLFEPQPEQDQWREQLLQLLAEPRLLAILDYAAQWDKQKLPLAVLLDWLYKWLLDMLLVSQQQAPLYYPHHQSSLHTVAQKTQPHTLFRLIDHVHRLSPYGHHSLNVRMQAESLLGEYLLALNPKTR</sequence>
<dbReference type="InterPro" id="IPR027417">
    <property type="entry name" value="P-loop_NTPase"/>
</dbReference>
<dbReference type="NCBIfam" id="TIGR00678">
    <property type="entry name" value="holB"/>
    <property type="match status" value="1"/>
</dbReference>
<dbReference type="GO" id="GO:0006261">
    <property type="term" value="P:DNA-templated DNA replication"/>
    <property type="evidence" value="ECO:0007669"/>
    <property type="project" value="TreeGrafter"/>
</dbReference>
<dbReference type="PANTHER" id="PTHR11669:SF8">
    <property type="entry name" value="DNA POLYMERASE III SUBUNIT DELTA"/>
    <property type="match status" value="1"/>
</dbReference>
<dbReference type="Gene3D" id="3.40.50.300">
    <property type="entry name" value="P-loop containing nucleotide triphosphate hydrolases"/>
    <property type="match status" value="1"/>
</dbReference>
<organism evidence="1 2">
    <name type="scientific">Kingella denitrificans ATCC 33394</name>
    <dbReference type="NCBI Taxonomy" id="888741"/>
    <lineage>
        <taxon>Bacteria</taxon>
        <taxon>Pseudomonadati</taxon>
        <taxon>Pseudomonadota</taxon>
        <taxon>Betaproteobacteria</taxon>
        <taxon>Neisseriales</taxon>
        <taxon>Neisseriaceae</taxon>
        <taxon>Kingella</taxon>
    </lineage>
</organism>
<protein>
    <submittedName>
        <fullName evidence="1">DNA polymerase III, delta' subunit</fullName>
        <ecNumber evidence="1">2.7.7.7</ecNumber>
    </submittedName>
</protein>
<name>F0EZ62_9NEIS</name>
<reference evidence="1 2" key="1">
    <citation type="submission" date="2011-01" db="EMBL/GenBank/DDBJ databases">
        <authorList>
            <person name="Muzny D."/>
            <person name="Qin X."/>
            <person name="Deng J."/>
            <person name="Jiang H."/>
            <person name="Liu Y."/>
            <person name="Qu J."/>
            <person name="Song X.-Z."/>
            <person name="Zhang L."/>
            <person name="Thornton R."/>
            <person name="Coyle M."/>
            <person name="Francisco L."/>
            <person name="Jackson L."/>
            <person name="Javaid M."/>
            <person name="Korchina V."/>
            <person name="Kovar C."/>
            <person name="Mata R."/>
            <person name="Mathew T."/>
            <person name="Ngo R."/>
            <person name="Nguyen L."/>
            <person name="Nguyen N."/>
            <person name="Okwuonu G."/>
            <person name="Ongeri F."/>
            <person name="Pham C."/>
            <person name="Simmons D."/>
            <person name="Wilczek-Boney K."/>
            <person name="Hale W."/>
            <person name="Jakkamsetti A."/>
            <person name="Pham P."/>
            <person name="Ruth R."/>
            <person name="San Lucas F."/>
            <person name="Warren J."/>
            <person name="Zhang J."/>
            <person name="Zhao Z."/>
            <person name="Zhou C."/>
            <person name="Zhu D."/>
            <person name="Lee S."/>
            <person name="Bess C."/>
            <person name="Blankenburg K."/>
            <person name="Forbes L."/>
            <person name="Fu Q."/>
            <person name="Gubbala S."/>
            <person name="Hirani K."/>
            <person name="Jayaseelan J.C."/>
            <person name="Lara F."/>
            <person name="Munidasa M."/>
            <person name="Palculict T."/>
            <person name="Patil S."/>
            <person name="Pu L.-L."/>
            <person name="Saada N."/>
            <person name="Tang L."/>
            <person name="Weissenberger G."/>
            <person name="Zhu Y."/>
            <person name="Hemphill L."/>
            <person name="Shang Y."/>
            <person name="Youmans B."/>
            <person name="Ayvaz T."/>
            <person name="Ross M."/>
            <person name="Santibanez J."/>
            <person name="Aqrawi P."/>
            <person name="Gross S."/>
            <person name="Joshi V."/>
            <person name="Fowler G."/>
            <person name="Nazareth L."/>
            <person name="Reid J."/>
            <person name="Worley K."/>
            <person name="Petrosino J."/>
            <person name="Highlander S."/>
            <person name="Gibbs R."/>
        </authorList>
    </citation>
    <scope>NUCLEOTIDE SEQUENCE [LARGE SCALE GENOMIC DNA]</scope>
    <source>
        <strain evidence="1 2">ATCC 33394</strain>
    </source>
</reference>
<dbReference type="SUPFAM" id="SSF52540">
    <property type="entry name" value="P-loop containing nucleoside triphosphate hydrolases"/>
    <property type="match status" value="1"/>
</dbReference>
<evidence type="ECO:0000313" key="2">
    <source>
        <dbReference type="Proteomes" id="UP000004088"/>
    </source>
</evidence>
<dbReference type="HOGENOM" id="CLU_006229_4_3_4"/>
<dbReference type="Pfam" id="PF13177">
    <property type="entry name" value="DNA_pol3_delta2"/>
    <property type="match status" value="1"/>
</dbReference>
<dbReference type="AlphaFoldDB" id="F0EZ62"/>
<keyword evidence="2" id="KW-1185">Reference proteome</keyword>